<sequence length="60" mass="6379">MSFIKLWGPAHIPRACVFKSGGAQGNGGKLDAIRLTLDAIRWLTDVLALNGHAPPATQEP</sequence>
<dbReference type="EMBL" id="CP136862">
    <property type="protein sequence ID" value="WOJ88103.1"/>
    <property type="molecule type" value="Genomic_DNA"/>
</dbReference>
<organism evidence="1 2">
    <name type="scientific">Methylocapsa polymorpha</name>
    <dbReference type="NCBI Taxonomy" id="3080828"/>
    <lineage>
        <taxon>Bacteria</taxon>
        <taxon>Pseudomonadati</taxon>
        <taxon>Pseudomonadota</taxon>
        <taxon>Alphaproteobacteria</taxon>
        <taxon>Hyphomicrobiales</taxon>
        <taxon>Beijerinckiaceae</taxon>
        <taxon>Methylocapsa</taxon>
    </lineage>
</organism>
<dbReference type="RefSeq" id="WP_407337540.1">
    <property type="nucleotide sequence ID" value="NZ_CP136862.1"/>
</dbReference>
<evidence type="ECO:0000313" key="2">
    <source>
        <dbReference type="Proteomes" id="UP001626536"/>
    </source>
</evidence>
<dbReference type="Proteomes" id="UP001626536">
    <property type="component" value="Chromosome"/>
</dbReference>
<evidence type="ECO:0000313" key="1">
    <source>
        <dbReference type="EMBL" id="WOJ88103.1"/>
    </source>
</evidence>
<protein>
    <submittedName>
        <fullName evidence="1">Uncharacterized protein</fullName>
    </submittedName>
</protein>
<proteinExistence type="predicted"/>
<reference evidence="1 2" key="1">
    <citation type="submission" date="2023-10" db="EMBL/GenBank/DDBJ databases">
        <title>Novel methanotroph of the genus Methylocapsa from a subarctic wetland.</title>
        <authorList>
            <person name="Belova S.E."/>
            <person name="Oshkin I.Y."/>
            <person name="Miroshnikov K."/>
            <person name="Dedysh S.N."/>
        </authorList>
    </citation>
    <scope>NUCLEOTIDE SEQUENCE [LARGE SCALE GENOMIC DNA]</scope>
    <source>
        <strain evidence="1 2">RX1</strain>
    </source>
</reference>
<name>A0ABZ0HNL7_9HYPH</name>
<accession>A0ABZ0HNL7</accession>
<keyword evidence="2" id="KW-1185">Reference proteome</keyword>
<gene>
    <name evidence="1" type="ORF">RZS28_09560</name>
</gene>